<dbReference type="Proteomes" id="UP000790709">
    <property type="component" value="Unassembled WGS sequence"/>
</dbReference>
<proteinExistence type="predicted"/>
<evidence type="ECO:0000313" key="1">
    <source>
        <dbReference type="EMBL" id="KAH7920923.1"/>
    </source>
</evidence>
<protein>
    <submittedName>
        <fullName evidence="1">Uncharacterized protein</fullName>
    </submittedName>
</protein>
<sequence length="836" mass="91675">MPWNDVLPRRLPLVSSLNSHKVLLYTLVSTIAVSATIANALKSRSNFYAVAIYLAKSNRSVLILANFGVLIALLCGQVAQRIFFGPLRPQEIERLYDRLWFFVTESLLAFTIFRDDFDIPFAMMFGFLLFVKSFHWLASDRVEWMDQRPYPGPPTLFHIRMTTLFSILWCIDLFMFAFAVEGTMKNGVGGMMMFASEYAILMASAMNISAKYLVCVVDLRRARQRGGENAPPWQNKSMWVFYIELATDFLKLATYLLFFMLIVAFYGLPLNIIRDVYLTGRSFVTRLRALIRYRAATRNMDERYPDATEGEMTAMTDHTCIICREEMVLHGSPSENAETQNTTQASDGPNTTPKKLPCGHIFHFYCLRSWLERQQSCPTCRRSVLEDTPREQRQGAPAPPQPGAVPRPQNPFGNAGAQVGQQNRQELNNRLGGMFGRLVGNAAQPPLVPGQLPNGPVPPVPQNPGNLPAQNFAAQGWIPGQVPGVVIQYNIQYQGEHQADQTPPPQPPQPPQPVPHFAGFVGPDDDWHPWGMDRRWFALPFPRNPPRPTPTVPTPPAGENDTQTARSDSLSPTEELPSPDGGPLNPREAAAQAALRRFGGAASEKRVRFSGSTEGPAHGASGAGSSRSANATTPTSTLKRPSAFAGPNSSVNGTTSAPGFIPVPTLIPYDELHPAALSLSASQVPSRQKREPSPHQQQTSRASSPAPSSQAPLSHLPPIVTDTQLAVMDQLTREAIDERLRVLEGVSNAVYRCLEDLTRVRSALPDPTSSPPVSPRESKGPSAPNPAPPQPDDVRTSMLSLASRTLDSTNSGTGDVERRDVEEGSASGSSDGHGFE</sequence>
<keyword evidence="2" id="KW-1185">Reference proteome</keyword>
<comment type="caution">
    <text evidence="1">The sequence shown here is derived from an EMBL/GenBank/DDBJ whole genome shotgun (WGS) entry which is preliminary data.</text>
</comment>
<dbReference type="EMBL" id="MU266551">
    <property type="protein sequence ID" value="KAH7920923.1"/>
    <property type="molecule type" value="Genomic_DNA"/>
</dbReference>
<evidence type="ECO:0000313" key="2">
    <source>
        <dbReference type="Proteomes" id="UP000790709"/>
    </source>
</evidence>
<reference evidence="1" key="1">
    <citation type="journal article" date="2021" name="New Phytol.">
        <title>Evolutionary innovations through gain and loss of genes in the ectomycorrhizal Boletales.</title>
        <authorList>
            <person name="Wu G."/>
            <person name="Miyauchi S."/>
            <person name="Morin E."/>
            <person name="Kuo A."/>
            <person name="Drula E."/>
            <person name="Varga T."/>
            <person name="Kohler A."/>
            <person name="Feng B."/>
            <person name="Cao Y."/>
            <person name="Lipzen A."/>
            <person name="Daum C."/>
            <person name="Hundley H."/>
            <person name="Pangilinan J."/>
            <person name="Johnson J."/>
            <person name="Barry K."/>
            <person name="LaButti K."/>
            <person name="Ng V."/>
            <person name="Ahrendt S."/>
            <person name="Min B."/>
            <person name="Choi I.G."/>
            <person name="Park H."/>
            <person name="Plett J.M."/>
            <person name="Magnuson J."/>
            <person name="Spatafora J.W."/>
            <person name="Nagy L.G."/>
            <person name="Henrissat B."/>
            <person name="Grigoriev I.V."/>
            <person name="Yang Z.L."/>
            <person name="Xu J."/>
            <person name="Martin F.M."/>
        </authorList>
    </citation>
    <scope>NUCLEOTIDE SEQUENCE</scope>
    <source>
        <strain evidence="1">KUC20120723A-06</strain>
    </source>
</reference>
<organism evidence="1 2">
    <name type="scientific">Leucogyrophana mollusca</name>
    <dbReference type="NCBI Taxonomy" id="85980"/>
    <lineage>
        <taxon>Eukaryota</taxon>
        <taxon>Fungi</taxon>
        <taxon>Dikarya</taxon>
        <taxon>Basidiomycota</taxon>
        <taxon>Agaricomycotina</taxon>
        <taxon>Agaricomycetes</taxon>
        <taxon>Agaricomycetidae</taxon>
        <taxon>Boletales</taxon>
        <taxon>Boletales incertae sedis</taxon>
        <taxon>Leucogyrophana</taxon>
    </lineage>
</organism>
<name>A0ACB8B7R4_9AGAM</name>
<accession>A0ACB8B7R4</accession>
<gene>
    <name evidence="1" type="ORF">BV22DRAFT_1073169</name>
</gene>